<feature type="transmembrane region" description="Helical" evidence="1">
    <location>
        <begin position="128"/>
        <end position="152"/>
    </location>
</feature>
<sequence>MNILPTPPTDSLYKFSAISGMLIIIFSLACYVYLTFQISNMQKTTTLMGQARLADKSIKEIDCRINAIKAGKVDECRYKEIKKENLQDELELLEIIKKNEISTIQEYDKFKTLSQPLRDNIDWVFNGVIYYIFMFIESLSCALLVFGFSGWYTNIQKPTNELTLLDLKIKRLELIKIEHEVKKISKHYRFSATRN</sequence>
<dbReference type="EMBL" id="CABWLC010000021">
    <property type="protein sequence ID" value="VXA89187.1"/>
    <property type="molecule type" value="Genomic_DNA"/>
</dbReference>
<reference evidence="2 3" key="1">
    <citation type="submission" date="2019-10" db="EMBL/GenBank/DDBJ databases">
        <authorList>
            <person name="Karimi E."/>
        </authorList>
    </citation>
    <scope>NUCLEOTIDE SEQUENCE [LARGE SCALE GENOMIC DNA]</scope>
    <source>
        <strain evidence="2">Aeromonas sp. 8C</strain>
    </source>
</reference>
<dbReference type="GeneID" id="69552321"/>
<feature type="transmembrane region" description="Helical" evidence="1">
    <location>
        <begin position="12"/>
        <end position="34"/>
    </location>
</feature>
<keyword evidence="1" id="KW-0812">Transmembrane</keyword>
<evidence type="ECO:0000313" key="2">
    <source>
        <dbReference type="EMBL" id="VXA89187.1"/>
    </source>
</evidence>
<organism evidence="2 3">
    <name type="scientific">Aeromonas veronii</name>
    <dbReference type="NCBI Taxonomy" id="654"/>
    <lineage>
        <taxon>Bacteria</taxon>
        <taxon>Pseudomonadati</taxon>
        <taxon>Pseudomonadota</taxon>
        <taxon>Gammaproteobacteria</taxon>
        <taxon>Aeromonadales</taxon>
        <taxon>Aeromonadaceae</taxon>
        <taxon>Aeromonas</taxon>
    </lineage>
</organism>
<dbReference type="RefSeq" id="WP_042032648.1">
    <property type="nucleotide sequence ID" value="NZ_LR732798.1"/>
</dbReference>
<dbReference type="AlphaFoldDB" id="A0A653LDX9"/>
<gene>
    <name evidence="2" type="ORF">AERO8C_80105</name>
</gene>
<accession>A0A653LDX9</accession>
<dbReference type="Proteomes" id="UP000439123">
    <property type="component" value="Unassembled WGS sequence"/>
</dbReference>
<evidence type="ECO:0000313" key="3">
    <source>
        <dbReference type="Proteomes" id="UP000439123"/>
    </source>
</evidence>
<keyword evidence="1" id="KW-0472">Membrane</keyword>
<protein>
    <submittedName>
        <fullName evidence="2">Uncharacterized protein</fullName>
    </submittedName>
</protein>
<keyword evidence="1" id="KW-1133">Transmembrane helix</keyword>
<name>A0A653LDX9_AERVE</name>
<proteinExistence type="predicted"/>
<evidence type="ECO:0000256" key="1">
    <source>
        <dbReference type="SAM" id="Phobius"/>
    </source>
</evidence>